<feature type="transmembrane region" description="Helical" evidence="1">
    <location>
        <begin position="57"/>
        <end position="78"/>
    </location>
</feature>
<dbReference type="Proteomes" id="UP000030750">
    <property type="component" value="Unassembled WGS sequence"/>
</dbReference>
<protein>
    <submittedName>
        <fullName evidence="2">Uncharacterized protein</fullName>
    </submittedName>
</protein>
<feature type="transmembrane region" description="Helical" evidence="1">
    <location>
        <begin position="266"/>
        <end position="288"/>
    </location>
</feature>
<keyword evidence="3" id="KW-1185">Reference proteome</keyword>
<dbReference type="GO" id="GO:0016020">
    <property type="term" value="C:membrane"/>
    <property type="evidence" value="ECO:0007669"/>
    <property type="project" value="TreeGrafter"/>
</dbReference>
<dbReference type="VEuPathDB" id="ToxoDB:EBH_0005610"/>
<dbReference type="OrthoDB" id="10448826at2759"/>
<dbReference type="PANTHER" id="PTHR12242">
    <property type="entry name" value="OS02G0130600 PROTEIN-RELATED"/>
    <property type="match status" value="1"/>
</dbReference>
<keyword evidence="1" id="KW-1133">Transmembrane helix</keyword>
<keyword evidence="1" id="KW-0472">Membrane</keyword>
<reference evidence="2" key="1">
    <citation type="submission" date="2013-10" db="EMBL/GenBank/DDBJ databases">
        <title>Genomic analysis of the causative agents of coccidiosis in chickens.</title>
        <authorList>
            <person name="Reid A.J."/>
            <person name="Blake D."/>
            <person name="Billington K."/>
            <person name="Browne H."/>
            <person name="Dunn M."/>
            <person name="Hung S."/>
            <person name="Kawahara F."/>
            <person name="Miranda-Saavedra D."/>
            <person name="Mourier T."/>
            <person name="Nagra H."/>
            <person name="Otto T.D."/>
            <person name="Rawlings N."/>
            <person name="Sanchez A."/>
            <person name="Sanders M."/>
            <person name="Subramaniam C."/>
            <person name="Tay Y."/>
            <person name="Dear P."/>
            <person name="Doerig C."/>
            <person name="Gruber A."/>
            <person name="Parkinson J."/>
            <person name="Shirley M."/>
            <person name="Wan K.L."/>
            <person name="Berriman M."/>
            <person name="Tomley F."/>
            <person name="Pain A."/>
        </authorList>
    </citation>
    <scope>NUCLEOTIDE SEQUENCE [LARGE SCALE GENOMIC DNA]</scope>
    <source>
        <strain evidence="2">Houghton</strain>
    </source>
</reference>
<gene>
    <name evidence="2" type="ORF">EBH_0005610</name>
</gene>
<organism evidence="2 3">
    <name type="scientific">Eimeria brunetti</name>
    <dbReference type="NCBI Taxonomy" id="51314"/>
    <lineage>
        <taxon>Eukaryota</taxon>
        <taxon>Sar</taxon>
        <taxon>Alveolata</taxon>
        <taxon>Apicomplexa</taxon>
        <taxon>Conoidasida</taxon>
        <taxon>Coccidia</taxon>
        <taxon>Eucoccidiorida</taxon>
        <taxon>Eimeriorina</taxon>
        <taxon>Eimeriidae</taxon>
        <taxon>Eimeria</taxon>
    </lineage>
</organism>
<feature type="transmembrane region" description="Helical" evidence="1">
    <location>
        <begin position="159"/>
        <end position="185"/>
    </location>
</feature>
<feature type="transmembrane region" description="Helical" evidence="1">
    <location>
        <begin position="21"/>
        <end position="45"/>
    </location>
</feature>
<evidence type="ECO:0000313" key="2">
    <source>
        <dbReference type="EMBL" id="CDJ52946.1"/>
    </source>
</evidence>
<dbReference type="EMBL" id="HG713223">
    <property type="protein sequence ID" value="CDJ52946.1"/>
    <property type="molecule type" value="Genomic_DNA"/>
</dbReference>
<sequence>MDCGLYGSDWRLILAGSPWNFINPCALLLLRGAAAITHFAMLIWARFYQDMLYFTTWTNLMALLTFWLWTAGSIAALCSLSRQRRQAEAACGSDACGSSATRCSFFSFFRGAHAQYRQLLKEQTELSCSYSASKAPPLRRWFDFRRPFSGSPRRRGLEAFLCLHDIAVSLALPMNIIMFLVYWIMLLPKASKSEMATTVYLHLCCPVATWVLAILSRVPYRLSLFPLTILLGVIYEVMIAIVQSFGFGFVYWFMNFQENPGLACGVSAGLILVLNPATACLAFLVLFYNNAAVVAVED</sequence>
<evidence type="ECO:0000256" key="1">
    <source>
        <dbReference type="SAM" id="Phobius"/>
    </source>
</evidence>
<feature type="transmembrane region" description="Helical" evidence="1">
    <location>
        <begin position="227"/>
        <end position="254"/>
    </location>
</feature>
<name>U6LS49_9EIME</name>
<keyword evidence="1" id="KW-0812">Transmembrane</keyword>
<proteinExistence type="predicted"/>
<accession>U6LS49</accession>
<feature type="transmembrane region" description="Helical" evidence="1">
    <location>
        <begin position="197"/>
        <end position="215"/>
    </location>
</feature>
<evidence type="ECO:0000313" key="3">
    <source>
        <dbReference type="Proteomes" id="UP000030750"/>
    </source>
</evidence>
<reference evidence="2" key="2">
    <citation type="submission" date="2013-10" db="EMBL/GenBank/DDBJ databases">
        <authorList>
            <person name="Aslett M."/>
        </authorList>
    </citation>
    <scope>NUCLEOTIDE SEQUENCE [LARGE SCALE GENOMIC DNA]</scope>
    <source>
        <strain evidence="2">Houghton</strain>
    </source>
</reference>
<dbReference type="AlphaFoldDB" id="U6LS49"/>